<gene>
    <name evidence="6" type="ORF">GCM10009765_06280</name>
</gene>
<evidence type="ECO:0000256" key="1">
    <source>
        <dbReference type="ARBA" id="ARBA00004196"/>
    </source>
</evidence>
<dbReference type="Proteomes" id="UP001500618">
    <property type="component" value="Unassembled WGS sequence"/>
</dbReference>
<proteinExistence type="inferred from homology"/>
<dbReference type="PANTHER" id="PTHR30532:SF24">
    <property type="entry name" value="FERRIC ENTEROBACTIN-BINDING PERIPLASMIC PROTEIN FEPB"/>
    <property type="match status" value="1"/>
</dbReference>
<dbReference type="Pfam" id="PF01497">
    <property type="entry name" value="Peripla_BP_2"/>
    <property type="match status" value="1"/>
</dbReference>
<dbReference type="SUPFAM" id="SSF53807">
    <property type="entry name" value="Helical backbone' metal receptor"/>
    <property type="match status" value="1"/>
</dbReference>
<evidence type="ECO:0000313" key="6">
    <source>
        <dbReference type="EMBL" id="GAA1659673.1"/>
    </source>
</evidence>
<sequence>MTSQLVALPEAVTRRGLLGGLGGLAVAGTLAGCGGGAGTSAAGADPGFPVSIKHKFGTTTIARKPRRVIAIGTGSCDIDALVALGVAPVGVSRDESNGAGVFPWLKEKIDLKKTQLLSIGKGVDFEKVAALRPDLILATTHFKLAEDYRKLSQIAPTIGYLTGWGTDSWQDLTRLAGKAVGLPAVAETAIRETEAAVAAAAKRYALTGKTFTASVVYAPDVFTLVSQADFAVKFFVQLGMRLPASIDKVRPAGGGKLTGQLSMEQLDLLDADLLIVGFPSPAAKTTFEGNAVFKGLAAVRDKRYFSTDLETISVLRYPSVLGVRWLLGQLEPALKIAVGKS</sequence>
<comment type="similarity">
    <text evidence="2">Belongs to the bacterial solute-binding protein 8 family.</text>
</comment>
<dbReference type="PANTHER" id="PTHR30532">
    <property type="entry name" value="IRON III DICITRATE-BINDING PERIPLASMIC PROTEIN"/>
    <property type="match status" value="1"/>
</dbReference>
<dbReference type="InterPro" id="IPR051313">
    <property type="entry name" value="Bact_iron-sidero_bind"/>
</dbReference>
<evidence type="ECO:0000313" key="7">
    <source>
        <dbReference type="Proteomes" id="UP001500618"/>
    </source>
</evidence>
<keyword evidence="3" id="KW-0813">Transport</keyword>
<comment type="caution">
    <text evidence="6">The sequence shown here is derived from an EMBL/GenBank/DDBJ whole genome shotgun (WGS) entry which is preliminary data.</text>
</comment>
<protein>
    <submittedName>
        <fullName evidence="6">Iron-siderophore ABC transporter substrate-binding protein</fullName>
    </submittedName>
</protein>
<dbReference type="PROSITE" id="PS51318">
    <property type="entry name" value="TAT"/>
    <property type="match status" value="1"/>
</dbReference>
<evidence type="ECO:0000256" key="2">
    <source>
        <dbReference type="ARBA" id="ARBA00008814"/>
    </source>
</evidence>
<accession>A0ABN2FU58</accession>
<dbReference type="InterPro" id="IPR006311">
    <property type="entry name" value="TAT_signal"/>
</dbReference>
<dbReference type="PROSITE" id="PS50983">
    <property type="entry name" value="FE_B12_PBP"/>
    <property type="match status" value="1"/>
</dbReference>
<comment type="subcellular location">
    <subcellularLocation>
        <location evidence="1">Cell envelope</location>
    </subcellularLocation>
</comment>
<feature type="domain" description="Fe/B12 periplasmic-binding" evidence="5">
    <location>
        <begin position="67"/>
        <end position="338"/>
    </location>
</feature>
<dbReference type="Gene3D" id="3.40.50.1980">
    <property type="entry name" value="Nitrogenase molybdenum iron protein domain"/>
    <property type="match status" value="2"/>
</dbReference>
<evidence type="ECO:0000256" key="4">
    <source>
        <dbReference type="ARBA" id="ARBA00022729"/>
    </source>
</evidence>
<keyword evidence="7" id="KW-1185">Reference proteome</keyword>
<evidence type="ECO:0000259" key="5">
    <source>
        <dbReference type="PROSITE" id="PS50983"/>
    </source>
</evidence>
<name>A0ABN2FU58_9ACTN</name>
<dbReference type="EMBL" id="BAAANY010000002">
    <property type="protein sequence ID" value="GAA1659673.1"/>
    <property type="molecule type" value="Genomic_DNA"/>
</dbReference>
<dbReference type="InterPro" id="IPR002491">
    <property type="entry name" value="ABC_transptr_periplasmic_BD"/>
</dbReference>
<dbReference type="RefSeq" id="WP_344306935.1">
    <property type="nucleotide sequence ID" value="NZ_BAAANY010000002.1"/>
</dbReference>
<keyword evidence="4" id="KW-0732">Signal</keyword>
<organism evidence="6 7">
    <name type="scientific">Fodinicola feengrottensis</name>
    <dbReference type="NCBI Taxonomy" id="435914"/>
    <lineage>
        <taxon>Bacteria</taxon>
        <taxon>Bacillati</taxon>
        <taxon>Actinomycetota</taxon>
        <taxon>Actinomycetes</taxon>
        <taxon>Mycobacteriales</taxon>
        <taxon>Fodinicola</taxon>
    </lineage>
</organism>
<reference evidence="6 7" key="1">
    <citation type="journal article" date="2019" name="Int. J. Syst. Evol. Microbiol.">
        <title>The Global Catalogue of Microorganisms (GCM) 10K type strain sequencing project: providing services to taxonomists for standard genome sequencing and annotation.</title>
        <authorList>
            <consortium name="The Broad Institute Genomics Platform"/>
            <consortium name="The Broad Institute Genome Sequencing Center for Infectious Disease"/>
            <person name="Wu L."/>
            <person name="Ma J."/>
        </authorList>
    </citation>
    <scope>NUCLEOTIDE SEQUENCE [LARGE SCALE GENOMIC DNA]</scope>
    <source>
        <strain evidence="6 7">JCM 14718</strain>
    </source>
</reference>
<evidence type="ECO:0000256" key="3">
    <source>
        <dbReference type="ARBA" id="ARBA00022448"/>
    </source>
</evidence>